<dbReference type="EMBL" id="JAODUO010000269">
    <property type="protein sequence ID" value="KAK2184365.1"/>
    <property type="molecule type" value="Genomic_DNA"/>
</dbReference>
<reference evidence="8" key="1">
    <citation type="journal article" date="2023" name="Mol. Biol. Evol.">
        <title>Third-Generation Sequencing Reveals the Adaptive Role of the Epigenome in Three Deep-Sea Polychaetes.</title>
        <authorList>
            <person name="Perez M."/>
            <person name="Aroh O."/>
            <person name="Sun Y."/>
            <person name="Lan Y."/>
            <person name="Juniper S.K."/>
            <person name="Young C.R."/>
            <person name="Angers B."/>
            <person name="Qian P.Y."/>
        </authorList>
    </citation>
    <scope>NUCLEOTIDE SEQUENCE</scope>
    <source>
        <strain evidence="8">R07B-5</strain>
    </source>
</reference>
<dbReference type="Pfam" id="PF02221">
    <property type="entry name" value="E1_DerP2_DerF2"/>
    <property type="match status" value="1"/>
</dbReference>
<comment type="caution">
    <text evidence="8">The sequence shown here is derived from an EMBL/GenBank/DDBJ whole genome shotgun (WGS) entry which is preliminary data.</text>
</comment>
<dbReference type="Gene3D" id="2.60.40.770">
    <property type="match status" value="1"/>
</dbReference>
<dbReference type="FunFam" id="2.60.40.770:FF:000001">
    <property type="entry name" value="NPC intracellular cholesterol transporter 2"/>
    <property type="match status" value="1"/>
</dbReference>
<dbReference type="PANTHER" id="PTHR11306:SF68">
    <property type="entry name" value="NPC INTRACELLULAR CHOLESTEROL TRANSPORTER 2"/>
    <property type="match status" value="1"/>
</dbReference>
<evidence type="ECO:0000256" key="3">
    <source>
        <dbReference type="ARBA" id="ARBA00022525"/>
    </source>
</evidence>
<evidence type="ECO:0000313" key="8">
    <source>
        <dbReference type="EMBL" id="KAK2184365.1"/>
    </source>
</evidence>
<name>A0AAD9NXP0_RIDPI</name>
<dbReference type="GO" id="GO:0005576">
    <property type="term" value="C:extracellular region"/>
    <property type="evidence" value="ECO:0007669"/>
    <property type="project" value="UniProtKB-SubCell"/>
</dbReference>
<feature type="chain" id="PRO_5042236352" description="MD-2-related lipid-recognition domain-containing protein" evidence="6">
    <location>
        <begin position="21"/>
        <end position="151"/>
    </location>
</feature>
<keyword evidence="3" id="KW-0964">Secreted</keyword>
<dbReference type="GO" id="GO:0032367">
    <property type="term" value="P:intracellular cholesterol transport"/>
    <property type="evidence" value="ECO:0007669"/>
    <property type="project" value="InterPro"/>
</dbReference>
<keyword evidence="5" id="KW-1015">Disulfide bond</keyword>
<evidence type="ECO:0000259" key="7">
    <source>
        <dbReference type="SMART" id="SM00737"/>
    </source>
</evidence>
<sequence length="151" mass="16305">MSQFITFCIILFAVCNYGSCVKWQDCGSKMGKVADIQVKGCVKSETICVAKKGTNVTFSAAFTPNEKVEKLAAVVHGIVAGIPVPFPLPNPNACKDSGLQCPLVSGKAVNYVATLPILHEYPAIRVVVKWELKDQNTKDVVCIEMGIEIES</sequence>
<evidence type="ECO:0000313" key="9">
    <source>
        <dbReference type="Proteomes" id="UP001209878"/>
    </source>
</evidence>
<comment type="similarity">
    <text evidence="2">Belongs to the NPC2 family.</text>
</comment>
<dbReference type="SMART" id="SM00737">
    <property type="entry name" value="ML"/>
    <property type="match status" value="1"/>
</dbReference>
<evidence type="ECO:0000256" key="4">
    <source>
        <dbReference type="ARBA" id="ARBA00022729"/>
    </source>
</evidence>
<comment type="subcellular location">
    <subcellularLocation>
        <location evidence="1">Secreted</location>
    </subcellularLocation>
</comment>
<dbReference type="InterPro" id="IPR033916">
    <property type="entry name" value="ML_Npc2-like"/>
</dbReference>
<evidence type="ECO:0000256" key="2">
    <source>
        <dbReference type="ARBA" id="ARBA00006370"/>
    </source>
</evidence>
<keyword evidence="9" id="KW-1185">Reference proteome</keyword>
<dbReference type="SUPFAM" id="SSF81296">
    <property type="entry name" value="E set domains"/>
    <property type="match status" value="1"/>
</dbReference>
<keyword evidence="4 6" id="KW-0732">Signal</keyword>
<protein>
    <recommendedName>
        <fullName evidence="7">MD-2-related lipid-recognition domain-containing protein</fullName>
    </recommendedName>
</protein>
<dbReference type="Proteomes" id="UP001209878">
    <property type="component" value="Unassembled WGS sequence"/>
</dbReference>
<organism evidence="8 9">
    <name type="scientific">Ridgeia piscesae</name>
    <name type="common">Tubeworm</name>
    <dbReference type="NCBI Taxonomy" id="27915"/>
    <lineage>
        <taxon>Eukaryota</taxon>
        <taxon>Metazoa</taxon>
        <taxon>Spiralia</taxon>
        <taxon>Lophotrochozoa</taxon>
        <taxon>Annelida</taxon>
        <taxon>Polychaeta</taxon>
        <taxon>Sedentaria</taxon>
        <taxon>Canalipalpata</taxon>
        <taxon>Sabellida</taxon>
        <taxon>Siboglinidae</taxon>
        <taxon>Ridgeia</taxon>
    </lineage>
</organism>
<dbReference type="AlphaFoldDB" id="A0AAD9NXP0"/>
<accession>A0AAD9NXP0</accession>
<dbReference type="InterPro" id="IPR003172">
    <property type="entry name" value="ML_dom"/>
</dbReference>
<dbReference type="PANTHER" id="PTHR11306">
    <property type="entry name" value="NIEMANN PICK TYPE C2 PROTEIN NPC2-RELATED"/>
    <property type="match status" value="1"/>
</dbReference>
<gene>
    <name evidence="8" type="ORF">NP493_269g03046</name>
</gene>
<feature type="signal peptide" evidence="6">
    <location>
        <begin position="1"/>
        <end position="20"/>
    </location>
</feature>
<evidence type="ECO:0000256" key="5">
    <source>
        <dbReference type="ARBA" id="ARBA00023157"/>
    </source>
</evidence>
<dbReference type="InterPro" id="IPR014756">
    <property type="entry name" value="Ig_E-set"/>
</dbReference>
<evidence type="ECO:0000256" key="6">
    <source>
        <dbReference type="SAM" id="SignalP"/>
    </source>
</evidence>
<dbReference type="GO" id="GO:0032934">
    <property type="term" value="F:sterol binding"/>
    <property type="evidence" value="ECO:0007669"/>
    <property type="project" value="InterPro"/>
</dbReference>
<evidence type="ECO:0000256" key="1">
    <source>
        <dbReference type="ARBA" id="ARBA00004613"/>
    </source>
</evidence>
<feature type="domain" description="MD-2-related lipid-recognition" evidence="7">
    <location>
        <begin position="23"/>
        <end position="147"/>
    </location>
</feature>
<dbReference type="InterPro" id="IPR039670">
    <property type="entry name" value="NPC2-like"/>
</dbReference>
<proteinExistence type="inferred from homology"/>
<dbReference type="CDD" id="cd00916">
    <property type="entry name" value="Npc2_like"/>
    <property type="match status" value="1"/>
</dbReference>